<evidence type="ECO:0000313" key="1">
    <source>
        <dbReference type="EMBL" id="EJW95781.1"/>
    </source>
</evidence>
<dbReference type="SUPFAM" id="SSF54001">
    <property type="entry name" value="Cysteine proteinases"/>
    <property type="match status" value="1"/>
</dbReference>
<name>J9FLJ1_9ZZZZ</name>
<dbReference type="AlphaFoldDB" id="J9FLJ1"/>
<reference evidence="1" key="1">
    <citation type="journal article" date="2012" name="PLoS ONE">
        <title>Gene sets for utilization of primary and secondary nutrition supplies in the distal gut of endangered iberian lynx.</title>
        <authorList>
            <person name="Alcaide M."/>
            <person name="Messina E."/>
            <person name="Richter M."/>
            <person name="Bargiela R."/>
            <person name="Peplies J."/>
            <person name="Huws S.A."/>
            <person name="Newbold C.J."/>
            <person name="Golyshin P.N."/>
            <person name="Simon M.A."/>
            <person name="Lopez G."/>
            <person name="Yakimov M.M."/>
            <person name="Ferrer M."/>
        </authorList>
    </citation>
    <scope>NUCLEOTIDE SEQUENCE</scope>
</reference>
<accession>J9FLJ1</accession>
<proteinExistence type="predicted"/>
<organism evidence="1">
    <name type="scientific">gut metagenome</name>
    <dbReference type="NCBI Taxonomy" id="749906"/>
    <lineage>
        <taxon>unclassified sequences</taxon>
        <taxon>metagenomes</taxon>
        <taxon>organismal metagenomes</taxon>
    </lineage>
</organism>
<comment type="caution">
    <text evidence="1">The sequence shown here is derived from an EMBL/GenBank/DDBJ whole genome shotgun (WGS) entry which is preliminary data.</text>
</comment>
<feature type="non-terminal residue" evidence="1">
    <location>
        <position position="123"/>
    </location>
</feature>
<dbReference type="EMBL" id="AMCI01005610">
    <property type="protein sequence ID" value="EJW95781.1"/>
    <property type="molecule type" value="Genomic_DNA"/>
</dbReference>
<protein>
    <submittedName>
        <fullName evidence="1">Secreted protein</fullName>
    </submittedName>
</protein>
<sequence length="123" mass="14030">MQKKLKNLILITFIFVSLIFSNQSYAIKEENNIQETDISRISKYDSRDLNIVTSAKDQGRKNTCWSYALASISETNILKNKLTTLTKDTLDLSEDNIAYTSFNRIKENDPLGLTSEDVYSGSY</sequence>
<dbReference type="Gene3D" id="3.90.70.10">
    <property type="entry name" value="Cysteine proteinases"/>
    <property type="match status" value="1"/>
</dbReference>
<gene>
    <name evidence="1" type="ORF">EVA_16112</name>
</gene>
<dbReference type="InterPro" id="IPR038765">
    <property type="entry name" value="Papain-like_cys_pep_sf"/>
</dbReference>